<organism evidence="2 3">
    <name type="scientific">Populus euphratica</name>
    <name type="common">Euphrates poplar</name>
    <dbReference type="NCBI Taxonomy" id="75702"/>
    <lineage>
        <taxon>Eukaryota</taxon>
        <taxon>Viridiplantae</taxon>
        <taxon>Streptophyta</taxon>
        <taxon>Embryophyta</taxon>
        <taxon>Tracheophyta</taxon>
        <taxon>Spermatophyta</taxon>
        <taxon>Magnoliopsida</taxon>
        <taxon>eudicotyledons</taxon>
        <taxon>Gunneridae</taxon>
        <taxon>Pentapetalae</taxon>
        <taxon>rosids</taxon>
        <taxon>fabids</taxon>
        <taxon>Malpighiales</taxon>
        <taxon>Salicaceae</taxon>
        <taxon>Saliceae</taxon>
        <taxon>Populus</taxon>
    </lineage>
</organism>
<name>A0AAJ6TRK9_POPEU</name>
<feature type="region of interest" description="Disordered" evidence="1">
    <location>
        <begin position="53"/>
        <end position="114"/>
    </location>
</feature>
<protein>
    <submittedName>
        <fullName evidence="3">Uncharacterized protein LOC105119564 isoform X1</fullName>
    </submittedName>
</protein>
<accession>A0AAJ6TRK9</accession>
<evidence type="ECO:0000313" key="2">
    <source>
        <dbReference type="Proteomes" id="UP000694918"/>
    </source>
</evidence>
<dbReference type="RefSeq" id="XP_011016014.1">
    <property type="nucleotide sequence ID" value="XM_011017712.1"/>
</dbReference>
<keyword evidence="2" id="KW-1185">Reference proteome</keyword>
<dbReference type="AlphaFoldDB" id="A0AAJ6TRK9"/>
<dbReference type="KEGG" id="peu:105119564"/>
<dbReference type="GeneID" id="105119564"/>
<reference evidence="3" key="1">
    <citation type="submission" date="2025-08" db="UniProtKB">
        <authorList>
            <consortium name="RefSeq"/>
        </authorList>
    </citation>
    <scope>IDENTIFICATION</scope>
</reference>
<evidence type="ECO:0000313" key="3">
    <source>
        <dbReference type="RefSeq" id="XP_011016014.1"/>
    </source>
</evidence>
<sequence>MPLSQTNDASPNDLQPIPKMAIASGSKSLDEVLVEDCLDDEEILEEEQLDFNFSDEDCDGSPKSPTLLPANKVSPSYPFGGRVPDTTTITGGAVGIRPSSRQEQPTGGVGSSHQ</sequence>
<evidence type="ECO:0000256" key="1">
    <source>
        <dbReference type="SAM" id="MobiDB-lite"/>
    </source>
</evidence>
<gene>
    <name evidence="3" type="primary">LOC105119564</name>
</gene>
<dbReference type="Proteomes" id="UP000694918">
    <property type="component" value="Unplaced"/>
</dbReference>
<proteinExistence type="predicted"/>